<evidence type="ECO:0000313" key="1">
    <source>
        <dbReference type="EMBL" id="KAF6201865.1"/>
    </source>
</evidence>
<accession>A0A8S9X2P0</accession>
<comment type="caution">
    <text evidence="1">The sequence shown here is derived from an EMBL/GenBank/DDBJ whole genome shotgun (WGS) entry which is preliminary data.</text>
</comment>
<protein>
    <submittedName>
        <fullName evidence="1">Uncharacterized protein</fullName>
    </submittedName>
</protein>
<dbReference type="Proteomes" id="UP000466442">
    <property type="component" value="Linkage Group LG12"/>
</dbReference>
<organism evidence="1 2">
    <name type="scientific">Apolygus lucorum</name>
    <name type="common">Small green plant bug</name>
    <name type="synonym">Lygocoris lucorum</name>
    <dbReference type="NCBI Taxonomy" id="248454"/>
    <lineage>
        <taxon>Eukaryota</taxon>
        <taxon>Metazoa</taxon>
        <taxon>Ecdysozoa</taxon>
        <taxon>Arthropoda</taxon>
        <taxon>Hexapoda</taxon>
        <taxon>Insecta</taxon>
        <taxon>Pterygota</taxon>
        <taxon>Neoptera</taxon>
        <taxon>Paraneoptera</taxon>
        <taxon>Hemiptera</taxon>
        <taxon>Heteroptera</taxon>
        <taxon>Panheteroptera</taxon>
        <taxon>Cimicomorpha</taxon>
        <taxon>Miridae</taxon>
        <taxon>Mirini</taxon>
        <taxon>Apolygus</taxon>
    </lineage>
</organism>
<dbReference type="EMBL" id="WIXP02000012">
    <property type="protein sequence ID" value="KAF6201865.1"/>
    <property type="molecule type" value="Genomic_DNA"/>
</dbReference>
<evidence type="ECO:0000313" key="2">
    <source>
        <dbReference type="Proteomes" id="UP000466442"/>
    </source>
</evidence>
<sequence>MALDGEGIFQTSKDGTCLQFASMYREAPLPIPWTNKISWRMDLNREGIWTGKHGSCLQFSSMKLEAPFPFLWTENIIVSRSGSGLGRDHLDWLAWKLSPVLKFLCYVLESLWNCTSNLEQLHLCLVTVGTVTWTDTPLGEITRGQWAVQRTDVNWKPADWRPYPFTRSQSTDRSDVAS</sequence>
<dbReference type="AlphaFoldDB" id="A0A8S9X2P0"/>
<gene>
    <name evidence="1" type="ORF">GE061_004261</name>
</gene>
<reference evidence="1" key="1">
    <citation type="journal article" date="2021" name="Mol. Ecol. Resour.">
        <title>Apolygus lucorum genome provides insights into omnivorousness and mesophyll feeding.</title>
        <authorList>
            <person name="Liu Y."/>
            <person name="Liu H."/>
            <person name="Wang H."/>
            <person name="Huang T."/>
            <person name="Liu B."/>
            <person name="Yang B."/>
            <person name="Yin L."/>
            <person name="Li B."/>
            <person name="Zhang Y."/>
            <person name="Zhang S."/>
            <person name="Jiang F."/>
            <person name="Zhang X."/>
            <person name="Ren Y."/>
            <person name="Wang B."/>
            <person name="Wang S."/>
            <person name="Lu Y."/>
            <person name="Wu K."/>
            <person name="Fan W."/>
            <person name="Wang G."/>
        </authorList>
    </citation>
    <scope>NUCLEOTIDE SEQUENCE</scope>
    <source>
        <strain evidence="1">12Hb</strain>
    </source>
</reference>
<name>A0A8S9X2P0_APOLU</name>
<keyword evidence="2" id="KW-1185">Reference proteome</keyword>
<proteinExistence type="predicted"/>